<accession>A2E464</accession>
<dbReference type="AlphaFoldDB" id="A2E464"/>
<evidence type="ECO:0000313" key="1">
    <source>
        <dbReference type="EMBL" id="EAY12510.1"/>
    </source>
</evidence>
<gene>
    <name evidence="1" type="ORF">TVAG_138890</name>
</gene>
<evidence type="ECO:0000313" key="2">
    <source>
        <dbReference type="Proteomes" id="UP000001542"/>
    </source>
</evidence>
<dbReference type="VEuPathDB" id="TrichDB:TVAG_138890"/>
<dbReference type="EMBL" id="DS113300">
    <property type="protein sequence ID" value="EAY12510.1"/>
    <property type="molecule type" value="Genomic_DNA"/>
</dbReference>
<name>A2E464_TRIV3</name>
<dbReference type="KEGG" id="tva:4770477"/>
<dbReference type="InParanoid" id="A2E464"/>
<dbReference type="RefSeq" id="XP_001324733.1">
    <property type="nucleotide sequence ID" value="XM_001324698.1"/>
</dbReference>
<reference evidence="1" key="1">
    <citation type="submission" date="2006-10" db="EMBL/GenBank/DDBJ databases">
        <authorList>
            <person name="Amadeo P."/>
            <person name="Zhao Q."/>
            <person name="Wortman J."/>
            <person name="Fraser-Liggett C."/>
            <person name="Carlton J."/>
        </authorList>
    </citation>
    <scope>NUCLEOTIDE SEQUENCE</scope>
    <source>
        <strain evidence="1">G3</strain>
    </source>
</reference>
<sequence>MGCLCSKEESVLEFGNFPRMTVSSVADGNQILGQKYPEAPLLKEVNFAVISDDDNLINDEEINNILEEDSDE</sequence>
<keyword evidence="2" id="KW-1185">Reference proteome</keyword>
<organism evidence="1 2">
    <name type="scientific">Trichomonas vaginalis (strain ATCC PRA-98 / G3)</name>
    <dbReference type="NCBI Taxonomy" id="412133"/>
    <lineage>
        <taxon>Eukaryota</taxon>
        <taxon>Metamonada</taxon>
        <taxon>Parabasalia</taxon>
        <taxon>Trichomonadida</taxon>
        <taxon>Trichomonadidae</taxon>
        <taxon>Trichomonas</taxon>
    </lineage>
</organism>
<reference evidence="1" key="2">
    <citation type="journal article" date="2007" name="Science">
        <title>Draft genome sequence of the sexually transmitted pathogen Trichomonas vaginalis.</title>
        <authorList>
            <person name="Carlton J.M."/>
            <person name="Hirt R.P."/>
            <person name="Silva J.C."/>
            <person name="Delcher A.L."/>
            <person name="Schatz M."/>
            <person name="Zhao Q."/>
            <person name="Wortman J.R."/>
            <person name="Bidwell S.L."/>
            <person name="Alsmark U.C.M."/>
            <person name="Besteiro S."/>
            <person name="Sicheritz-Ponten T."/>
            <person name="Noel C.J."/>
            <person name="Dacks J.B."/>
            <person name="Foster P.G."/>
            <person name="Simillion C."/>
            <person name="Van de Peer Y."/>
            <person name="Miranda-Saavedra D."/>
            <person name="Barton G.J."/>
            <person name="Westrop G.D."/>
            <person name="Mueller S."/>
            <person name="Dessi D."/>
            <person name="Fiori P.L."/>
            <person name="Ren Q."/>
            <person name="Paulsen I."/>
            <person name="Zhang H."/>
            <person name="Bastida-Corcuera F.D."/>
            <person name="Simoes-Barbosa A."/>
            <person name="Brown M.T."/>
            <person name="Hayes R.D."/>
            <person name="Mukherjee M."/>
            <person name="Okumura C.Y."/>
            <person name="Schneider R."/>
            <person name="Smith A.J."/>
            <person name="Vanacova S."/>
            <person name="Villalvazo M."/>
            <person name="Haas B.J."/>
            <person name="Pertea M."/>
            <person name="Feldblyum T.V."/>
            <person name="Utterback T.R."/>
            <person name="Shu C.L."/>
            <person name="Osoegawa K."/>
            <person name="de Jong P.J."/>
            <person name="Hrdy I."/>
            <person name="Horvathova L."/>
            <person name="Zubacova Z."/>
            <person name="Dolezal P."/>
            <person name="Malik S.B."/>
            <person name="Logsdon J.M. Jr."/>
            <person name="Henze K."/>
            <person name="Gupta A."/>
            <person name="Wang C.C."/>
            <person name="Dunne R.L."/>
            <person name="Upcroft J.A."/>
            <person name="Upcroft P."/>
            <person name="White O."/>
            <person name="Salzberg S.L."/>
            <person name="Tang P."/>
            <person name="Chiu C.-H."/>
            <person name="Lee Y.-S."/>
            <person name="Embley T.M."/>
            <person name="Coombs G.H."/>
            <person name="Mottram J.C."/>
            <person name="Tachezy J."/>
            <person name="Fraser-Liggett C.M."/>
            <person name="Johnson P.J."/>
        </authorList>
    </citation>
    <scope>NUCLEOTIDE SEQUENCE [LARGE SCALE GENOMIC DNA]</scope>
    <source>
        <strain evidence="1">G3</strain>
    </source>
</reference>
<dbReference type="VEuPathDB" id="TrichDB:TVAGG3_0251730"/>
<proteinExistence type="predicted"/>
<dbReference type="Proteomes" id="UP000001542">
    <property type="component" value="Unassembled WGS sequence"/>
</dbReference>
<protein>
    <submittedName>
        <fullName evidence="1">Uncharacterized protein</fullName>
    </submittedName>
</protein>